<sequence>MLPSEHTGSAAPSAAQTRWALVQQLFHEALAQPEPARAAWLAGLDATLRADVEAMLAADASATSVLDRRPAELLGNRPPVREQLAPDEHVGPFRVVRLLGKGGMGVVYLAHDEGRATDVAIKVLRPSVAAALAVADTRQRFLREIRVGSRVSHPNLVPVLESGESDGRLWFTMPFVDGPTLRERLQAERRLALADALRVGRQMADALAHLHAHGIVHRDVKPENVLVTADGAAHLADFGVARALDLADMDGALTVPGAAIGTPRYMSPEQARGERVGTYTDVYALGGLLYEMLTGERPYRGAALRAVLTGRDTGPAPDVRALRPDVPDAVAQAMQRALATEPPDRLPSAGALRDVIDRA</sequence>
<evidence type="ECO:0000313" key="11">
    <source>
        <dbReference type="Proteomes" id="UP000019151"/>
    </source>
</evidence>
<protein>
    <recommendedName>
        <fullName evidence="1">non-specific serine/threonine protein kinase</fullName>
        <ecNumber evidence="1">2.7.11.1</ecNumber>
    </recommendedName>
</protein>
<dbReference type="InterPro" id="IPR008271">
    <property type="entry name" value="Ser/Thr_kinase_AS"/>
</dbReference>
<keyword evidence="3" id="KW-0808">Transferase</keyword>
<dbReference type="AlphaFoldDB" id="W0RT65"/>
<gene>
    <name evidence="10" type="ORF">J421_5980</name>
</gene>
<evidence type="ECO:0000256" key="5">
    <source>
        <dbReference type="ARBA" id="ARBA00022777"/>
    </source>
</evidence>
<evidence type="ECO:0000256" key="2">
    <source>
        <dbReference type="ARBA" id="ARBA00022527"/>
    </source>
</evidence>
<keyword evidence="2" id="KW-0723">Serine/threonine-protein kinase</keyword>
<dbReference type="Pfam" id="PF00069">
    <property type="entry name" value="Pkinase"/>
    <property type="match status" value="1"/>
</dbReference>
<dbReference type="InParanoid" id="W0RT65"/>
<dbReference type="OrthoDB" id="9801841at2"/>
<geneLocation type="plasmid" evidence="10 11">
    <name>2</name>
</geneLocation>
<dbReference type="InterPro" id="IPR011009">
    <property type="entry name" value="Kinase-like_dom_sf"/>
</dbReference>
<keyword evidence="11" id="KW-1185">Reference proteome</keyword>
<dbReference type="GO" id="GO:0005524">
    <property type="term" value="F:ATP binding"/>
    <property type="evidence" value="ECO:0007669"/>
    <property type="project" value="UniProtKB-UniRule"/>
</dbReference>
<evidence type="ECO:0000256" key="6">
    <source>
        <dbReference type="ARBA" id="ARBA00022840"/>
    </source>
</evidence>
<feature type="domain" description="Protein kinase" evidence="9">
    <location>
        <begin position="93"/>
        <end position="359"/>
    </location>
</feature>
<proteinExistence type="predicted"/>
<dbReference type="PANTHER" id="PTHR43289:SF6">
    <property type="entry name" value="SERINE_THREONINE-PROTEIN KINASE NEKL-3"/>
    <property type="match status" value="1"/>
</dbReference>
<keyword evidence="5 10" id="KW-0418">Kinase</keyword>
<dbReference type="EC" id="2.7.11.1" evidence="1"/>
<dbReference type="PANTHER" id="PTHR43289">
    <property type="entry name" value="MITOGEN-ACTIVATED PROTEIN KINASE KINASE KINASE 20-RELATED"/>
    <property type="match status" value="1"/>
</dbReference>
<dbReference type="SMART" id="SM00220">
    <property type="entry name" value="S_TKc"/>
    <property type="match status" value="1"/>
</dbReference>
<evidence type="ECO:0000256" key="8">
    <source>
        <dbReference type="SAM" id="MobiDB-lite"/>
    </source>
</evidence>
<name>W0RT65_9BACT</name>
<dbReference type="GO" id="GO:0004674">
    <property type="term" value="F:protein serine/threonine kinase activity"/>
    <property type="evidence" value="ECO:0007669"/>
    <property type="project" value="UniProtKB-KW"/>
</dbReference>
<dbReference type="CDD" id="cd14014">
    <property type="entry name" value="STKc_PknB_like"/>
    <property type="match status" value="1"/>
</dbReference>
<dbReference type="HOGENOM" id="CLU_000288_63_44_0"/>
<keyword evidence="6 7" id="KW-0067">ATP-binding</keyword>
<evidence type="ECO:0000259" key="9">
    <source>
        <dbReference type="PROSITE" id="PS50011"/>
    </source>
</evidence>
<dbReference type="PROSITE" id="PS00108">
    <property type="entry name" value="PROTEIN_KINASE_ST"/>
    <property type="match status" value="1"/>
</dbReference>
<accession>W0RT65</accession>
<evidence type="ECO:0000256" key="4">
    <source>
        <dbReference type="ARBA" id="ARBA00022741"/>
    </source>
</evidence>
<dbReference type="InterPro" id="IPR017441">
    <property type="entry name" value="Protein_kinase_ATP_BS"/>
</dbReference>
<organism evidence="10 11">
    <name type="scientific">Gemmatirosa kalamazoonensis</name>
    <dbReference type="NCBI Taxonomy" id="861299"/>
    <lineage>
        <taxon>Bacteria</taxon>
        <taxon>Pseudomonadati</taxon>
        <taxon>Gemmatimonadota</taxon>
        <taxon>Gemmatimonadia</taxon>
        <taxon>Gemmatimonadales</taxon>
        <taxon>Gemmatimonadaceae</taxon>
        <taxon>Gemmatirosa</taxon>
    </lineage>
</organism>
<evidence type="ECO:0000256" key="1">
    <source>
        <dbReference type="ARBA" id="ARBA00012513"/>
    </source>
</evidence>
<dbReference type="eggNOG" id="COG0515">
    <property type="taxonomic scope" value="Bacteria"/>
</dbReference>
<keyword evidence="10" id="KW-0614">Plasmid</keyword>
<dbReference type="RefSeq" id="WP_025414817.1">
    <property type="nucleotide sequence ID" value="NZ_CP007130.1"/>
</dbReference>
<dbReference type="PROSITE" id="PS50011">
    <property type="entry name" value="PROTEIN_KINASE_DOM"/>
    <property type="match status" value="1"/>
</dbReference>
<dbReference type="InterPro" id="IPR000719">
    <property type="entry name" value="Prot_kinase_dom"/>
</dbReference>
<evidence type="ECO:0000256" key="7">
    <source>
        <dbReference type="PROSITE-ProRule" id="PRU10141"/>
    </source>
</evidence>
<reference evidence="10 11" key="1">
    <citation type="journal article" date="2014" name="Genome Announc.">
        <title>Genome Sequence and Methylome of Soil Bacterium Gemmatirosa kalamazoonensis KBS708T, a Member of the Rarely Cultivated Gemmatimonadetes Phylum.</title>
        <authorList>
            <person name="Debruyn J.M."/>
            <person name="Radosevich M."/>
            <person name="Wommack K.E."/>
            <person name="Polson S.W."/>
            <person name="Hauser L.J."/>
            <person name="Fawaz M.N."/>
            <person name="Korlach J."/>
            <person name="Tsai Y.C."/>
        </authorList>
    </citation>
    <scope>NUCLEOTIDE SEQUENCE [LARGE SCALE GENOMIC DNA]</scope>
    <source>
        <strain evidence="10 11">KBS708</strain>
        <plasmid evidence="11">Plasmid 2</plasmid>
    </source>
</reference>
<dbReference type="Gene3D" id="3.30.200.20">
    <property type="entry name" value="Phosphorylase Kinase, domain 1"/>
    <property type="match status" value="1"/>
</dbReference>
<dbReference type="PROSITE" id="PS00107">
    <property type="entry name" value="PROTEIN_KINASE_ATP"/>
    <property type="match status" value="1"/>
</dbReference>
<dbReference type="KEGG" id="gba:J421_5980"/>
<dbReference type="Proteomes" id="UP000019151">
    <property type="component" value="Plasmid 2"/>
</dbReference>
<keyword evidence="4 7" id="KW-0547">Nucleotide-binding</keyword>
<dbReference type="Gene3D" id="1.10.510.10">
    <property type="entry name" value="Transferase(Phosphotransferase) domain 1"/>
    <property type="match status" value="1"/>
</dbReference>
<feature type="region of interest" description="Disordered" evidence="8">
    <location>
        <begin position="338"/>
        <end position="359"/>
    </location>
</feature>
<dbReference type="SUPFAM" id="SSF56112">
    <property type="entry name" value="Protein kinase-like (PK-like)"/>
    <property type="match status" value="1"/>
</dbReference>
<evidence type="ECO:0000313" key="10">
    <source>
        <dbReference type="EMBL" id="AHG93515.1"/>
    </source>
</evidence>
<evidence type="ECO:0000256" key="3">
    <source>
        <dbReference type="ARBA" id="ARBA00022679"/>
    </source>
</evidence>
<feature type="binding site" evidence="7">
    <location>
        <position position="122"/>
    </location>
    <ligand>
        <name>ATP</name>
        <dbReference type="ChEBI" id="CHEBI:30616"/>
    </ligand>
</feature>
<dbReference type="EMBL" id="CP007130">
    <property type="protein sequence ID" value="AHG93515.1"/>
    <property type="molecule type" value="Genomic_DNA"/>
</dbReference>
<dbReference type="FunFam" id="1.10.510.10:FF:000021">
    <property type="entry name" value="Serine/threonine protein kinase"/>
    <property type="match status" value="1"/>
</dbReference>